<dbReference type="AlphaFoldDB" id="D3T9D6"/>
<dbReference type="GO" id="GO:0016740">
    <property type="term" value="F:transferase activity"/>
    <property type="evidence" value="ECO:0007669"/>
    <property type="project" value="TreeGrafter"/>
</dbReference>
<dbReference type="SUPFAM" id="SSF56281">
    <property type="entry name" value="Metallo-hydrolase/oxidoreductase"/>
    <property type="match status" value="1"/>
</dbReference>
<dbReference type="InterPro" id="IPR052926">
    <property type="entry name" value="Metallo-beta-lactamase_dom"/>
</dbReference>
<organism evidence="2 3">
    <name type="scientific">Aciduliprofundum boonei (strain DSM 19572 / T469)</name>
    <dbReference type="NCBI Taxonomy" id="439481"/>
    <lineage>
        <taxon>Archaea</taxon>
        <taxon>Methanobacteriati</taxon>
        <taxon>Thermoplasmatota</taxon>
        <taxon>DHVE2 group</taxon>
        <taxon>Candidatus Aciduliprofundum</taxon>
    </lineage>
</organism>
<dbReference type="EMBL" id="CP001941">
    <property type="protein sequence ID" value="ADD08715.1"/>
    <property type="molecule type" value="Genomic_DNA"/>
</dbReference>
<dbReference type="KEGG" id="abi:Aboo_0906"/>
<accession>D3T9D6</accession>
<dbReference type="PANTHER" id="PTHR13754">
    <property type="entry name" value="METALLO-BETA-LACTAMASE SUPERFAMILY PROTEIN"/>
    <property type="match status" value="1"/>
</dbReference>
<dbReference type="InterPro" id="IPR001279">
    <property type="entry name" value="Metallo-B-lactamas"/>
</dbReference>
<dbReference type="InterPro" id="IPR041712">
    <property type="entry name" value="DHPS-like_MBL-fold"/>
</dbReference>
<dbReference type="InterPro" id="IPR036866">
    <property type="entry name" value="RibonucZ/Hydroxyglut_hydro"/>
</dbReference>
<sequence>MDFIKIYVLAEDFAGYSSRFWAQHGISFLLELHRGNRVDFILFDTGTHHIPLLNNAHLLRLDLSKVRSIVLSHSHYDHTGGMIGVIKEIKDAKIFAHPDIFKESFAMDDEPRYIGPPANMKEEVLKYGGMWELSREPVEILPGVWTLGELRQEEREEFERMKDTKVFMKKNGKLVPDYMEDEMGLVVNLKEGIVVIGGCSHPGIIGMTRRAIEISGEDNVLAVIGGFHLVNASDERIEKTAKEFLKIGVNDIYTGHCTGLMAECTFYKYFGKKFHKLHAGVVISI</sequence>
<reference evidence="2" key="1">
    <citation type="submission" date="2010-02" db="EMBL/GenBank/DDBJ databases">
        <title>Complete sequence of Aciduliprofundum boonei T469.</title>
        <authorList>
            <consortium name="US DOE Joint Genome Institute"/>
            <person name="Lucas S."/>
            <person name="Copeland A."/>
            <person name="Lapidus A."/>
            <person name="Cheng J.-F."/>
            <person name="Bruce D."/>
            <person name="Goodwin L."/>
            <person name="Pitluck S."/>
            <person name="Saunders E."/>
            <person name="Detter J.C."/>
            <person name="Han C."/>
            <person name="Tapia R."/>
            <person name="Land M."/>
            <person name="Hauser L."/>
            <person name="Kyrpides N."/>
            <person name="Mikhailova N."/>
            <person name="Flores G."/>
            <person name="Reysenbach A.-L."/>
            <person name="Woyke T."/>
        </authorList>
    </citation>
    <scope>NUCLEOTIDE SEQUENCE</scope>
    <source>
        <strain evidence="2">T469</strain>
    </source>
</reference>
<dbReference type="CDD" id="cd07713">
    <property type="entry name" value="DHPS-like_MBL-fold"/>
    <property type="match status" value="1"/>
</dbReference>
<evidence type="ECO:0000313" key="3">
    <source>
        <dbReference type="Proteomes" id="UP000001400"/>
    </source>
</evidence>
<protein>
    <recommendedName>
        <fullName evidence="1">Metallo-beta-lactamase domain-containing protein</fullName>
    </recommendedName>
</protein>
<dbReference type="Pfam" id="PF00753">
    <property type="entry name" value="Lactamase_B"/>
    <property type="match status" value="1"/>
</dbReference>
<dbReference type="HOGENOM" id="CLU_036012_0_0_2"/>
<proteinExistence type="predicted"/>
<gene>
    <name evidence="2" type="ordered locus">Aboo_0906</name>
</gene>
<dbReference type="Gene3D" id="3.60.15.10">
    <property type="entry name" value="Ribonuclease Z/Hydroxyacylglutathione hydrolase-like"/>
    <property type="match status" value="1"/>
</dbReference>
<name>D3T9D6_ACIB4</name>
<dbReference type="Proteomes" id="UP000001400">
    <property type="component" value="Chromosome"/>
</dbReference>
<feature type="domain" description="Metallo-beta-lactamase" evidence="1">
    <location>
        <begin position="41"/>
        <end position="196"/>
    </location>
</feature>
<dbReference type="PANTHER" id="PTHR13754:SF18">
    <property type="entry name" value="7,8-DIHYDROPTERIN-6-METHYL-4-(BETA-D-RIBOFURANOSYL)-AMINOBENZENE-5'-PHOSPHATE SYNTHASE"/>
    <property type="match status" value="1"/>
</dbReference>
<evidence type="ECO:0000259" key="1">
    <source>
        <dbReference type="Pfam" id="PF00753"/>
    </source>
</evidence>
<keyword evidence="3" id="KW-1185">Reference proteome</keyword>
<evidence type="ECO:0000313" key="2">
    <source>
        <dbReference type="EMBL" id="ADD08715.1"/>
    </source>
</evidence>